<accession>A0A822DKX1</accession>
<name>A0A822DKX1_9BILA</name>
<protein>
    <submittedName>
        <fullName evidence="2">Uncharacterized protein</fullName>
    </submittedName>
</protein>
<comment type="caution">
    <text evidence="2">The sequence shown here is derived from an EMBL/GenBank/DDBJ whole genome shotgun (WGS) entry which is preliminary data.</text>
</comment>
<sequence length="23" mass="2645">MSDDRPSGGFNRDNRQNRGDHGR</sequence>
<evidence type="ECO:0000256" key="1">
    <source>
        <dbReference type="SAM" id="MobiDB-lite"/>
    </source>
</evidence>
<evidence type="ECO:0000313" key="2">
    <source>
        <dbReference type="EMBL" id="CAF5071910.1"/>
    </source>
</evidence>
<organism evidence="2 4">
    <name type="scientific">Rotaria socialis</name>
    <dbReference type="NCBI Taxonomy" id="392032"/>
    <lineage>
        <taxon>Eukaryota</taxon>
        <taxon>Metazoa</taxon>
        <taxon>Spiralia</taxon>
        <taxon>Gnathifera</taxon>
        <taxon>Rotifera</taxon>
        <taxon>Eurotatoria</taxon>
        <taxon>Bdelloidea</taxon>
        <taxon>Philodinida</taxon>
        <taxon>Philodinidae</taxon>
        <taxon>Rotaria</taxon>
    </lineage>
</organism>
<evidence type="ECO:0000313" key="3">
    <source>
        <dbReference type="EMBL" id="CAF5072145.1"/>
    </source>
</evidence>
<dbReference type="Proteomes" id="UP000663848">
    <property type="component" value="Unassembled WGS sequence"/>
</dbReference>
<evidence type="ECO:0000313" key="4">
    <source>
        <dbReference type="Proteomes" id="UP000663848"/>
    </source>
</evidence>
<dbReference type="AlphaFoldDB" id="A0A822DKX1"/>
<reference evidence="2" key="1">
    <citation type="submission" date="2021-02" db="EMBL/GenBank/DDBJ databases">
        <authorList>
            <person name="Nowell W R."/>
        </authorList>
    </citation>
    <scope>NUCLEOTIDE SEQUENCE</scope>
</reference>
<feature type="region of interest" description="Disordered" evidence="1">
    <location>
        <begin position="1"/>
        <end position="23"/>
    </location>
</feature>
<dbReference type="EMBL" id="CAJOBR010060873">
    <property type="protein sequence ID" value="CAF5072145.1"/>
    <property type="molecule type" value="Genomic_DNA"/>
</dbReference>
<feature type="non-terminal residue" evidence="2">
    <location>
        <position position="23"/>
    </location>
</feature>
<dbReference type="EMBL" id="CAJOBR010060768">
    <property type="protein sequence ID" value="CAF5071910.1"/>
    <property type="molecule type" value="Genomic_DNA"/>
</dbReference>
<proteinExistence type="predicted"/>
<gene>
    <name evidence="2" type="ORF">QYT958_LOCUS43314</name>
    <name evidence="3" type="ORF">QYT958_LOCUS43336</name>
</gene>